<gene>
    <name evidence="2" type="ORF">H0485_04965</name>
</gene>
<dbReference type="PANTHER" id="PTHR39335">
    <property type="entry name" value="BLL4220 PROTEIN"/>
    <property type="match status" value="1"/>
</dbReference>
<dbReference type="InterPro" id="IPR005297">
    <property type="entry name" value="Lipoprotein_repeat"/>
</dbReference>
<evidence type="ECO:0000313" key="3">
    <source>
        <dbReference type="Proteomes" id="UP001198571"/>
    </source>
</evidence>
<accession>A0ABS8CIY2</accession>
<comment type="caution">
    <text evidence="2">The sequence shown here is derived from an EMBL/GenBank/DDBJ whole genome shotgun (WGS) entry which is preliminary data.</text>
</comment>
<evidence type="ECO:0000256" key="1">
    <source>
        <dbReference type="SAM" id="SignalP"/>
    </source>
</evidence>
<dbReference type="Pfam" id="PF03640">
    <property type="entry name" value="Lipoprotein_15"/>
    <property type="match status" value="2"/>
</dbReference>
<keyword evidence="3" id="KW-1185">Reference proteome</keyword>
<keyword evidence="1" id="KW-0732">Signal</keyword>
<feature type="signal peptide" evidence="1">
    <location>
        <begin position="1"/>
        <end position="22"/>
    </location>
</feature>
<dbReference type="PIRSF" id="PIRSF029720">
    <property type="entry name" value="UCP029720"/>
    <property type="match status" value="1"/>
</dbReference>
<feature type="chain" id="PRO_5045129549" description="Lipoprotein" evidence="1">
    <location>
        <begin position="23"/>
        <end position="115"/>
    </location>
</feature>
<dbReference type="Proteomes" id="UP001198571">
    <property type="component" value="Unassembled WGS sequence"/>
</dbReference>
<dbReference type="EMBL" id="JACDXX010000003">
    <property type="protein sequence ID" value="MCB5409357.1"/>
    <property type="molecule type" value="Genomic_DNA"/>
</dbReference>
<dbReference type="PANTHER" id="PTHR39335:SF1">
    <property type="entry name" value="BLL4220 PROTEIN"/>
    <property type="match status" value="1"/>
</dbReference>
<reference evidence="2 3" key="1">
    <citation type="submission" date="2020-07" db="EMBL/GenBank/DDBJ databases">
        <title>Pseudogemmobacter sp. nov., isolated from poultry manure in Taiwan.</title>
        <authorList>
            <person name="Lin S.-Y."/>
            <person name="Tang Y.-S."/>
            <person name="Young C.-C."/>
        </authorList>
    </citation>
    <scope>NUCLEOTIDE SEQUENCE [LARGE SCALE GENOMIC DNA]</scope>
    <source>
        <strain evidence="2 3">CC-YST710</strain>
    </source>
</reference>
<sequence length="115" mass="12516">MKSSISLLSAFLVILPVGVASAQTLLTNDAKMTLYTYDKDEGGKSACYDDCATKWPPYIGKAGEDKGEGWTLVERTDGTHQWSYDGKPTYLYAEDTKAGDMLGDGKGGVWHVIKD</sequence>
<dbReference type="InterPro" id="IPR014558">
    <property type="entry name" value="UCP029720"/>
</dbReference>
<name>A0ABS8CIY2_9RHOB</name>
<organism evidence="2 3">
    <name type="scientific">Pseudogemmobacter faecipullorum</name>
    <dbReference type="NCBI Taxonomy" id="2755041"/>
    <lineage>
        <taxon>Bacteria</taxon>
        <taxon>Pseudomonadati</taxon>
        <taxon>Pseudomonadota</taxon>
        <taxon>Alphaproteobacteria</taxon>
        <taxon>Rhodobacterales</taxon>
        <taxon>Paracoccaceae</taxon>
        <taxon>Pseudogemmobacter</taxon>
    </lineage>
</organism>
<evidence type="ECO:0000313" key="2">
    <source>
        <dbReference type="EMBL" id="MCB5409357.1"/>
    </source>
</evidence>
<proteinExistence type="predicted"/>
<evidence type="ECO:0008006" key="4">
    <source>
        <dbReference type="Google" id="ProtNLM"/>
    </source>
</evidence>
<dbReference type="RefSeq" id="WP_226934248.1">
    <property type="nucleotide sequence ID" value="NZ_JACDXX010000003.1"/>
</dbReference>
<protein>
    <recommendedName>
        <fullName evidence="4">Lipoprotein</fullName>
    </recommendedName>
</protein>